<evidence type="ECO:0000313" key="3">
    <source>
        <dbReference type="EMBL" id="GGB43200.1"/>
    </source>
</evidence>
<dbReference type="RefSeq" id="WP_188661183.1">
    <property type="nucleotide sequence ID" value="NZ_BMIH01000008.1"/>
</dbReference>
<evidence type="ECO:0008006" key="5">
    <source>
        <dbReference type="Google" id="ProtNLM"/>
    </source>
</evidence>
<reference evidence="3" key="2">
    <citation type="submission" date="2020-09" db="EMBL/GenBank/DDBJ databases">
        <authorList>
            <person name="Sun Q."/>
            <person name="Zhou Y."/>
        </authorList>
    </citation>
    <scope>NUCLEOTIDE SEQUENCE</scope>
    <source>
        <strain evidence="3">CGMCC 1.15330</strain>
    </source>
</reference>
<dbReference type="EMBL" id="BMIH01000008">
    <property type="protein sequence ID" value="GGB43200.1"/>
    <property type="molecule type" value="Genomic_DNA"/>
</dbReference>
<dbReference type="AlphaFoldDB" id="A0A916TFT6"/>
<evidence type="ECO:0000256" key="2">
    <source>
        <dbReference type="SAM" id="SignalP"/>
    </source>
</evidence>
<keyword evidence="4" id="KW-1185">Reference proteome</keyword>
<sequence length="511" mass="52064">MNTRKAILLLTSALALASCGADDVASPGEGTIVVPGGGTPTPSPTSGPSPTPTPSAGPAADCPTGFTNAGVIANLRNCQISGRINSNISLAKRAGTIYSLSGRVDIGTDVGGDGAASGGVSATISVDPGVVVFGSSGLDFLVVNRGSRINAVGTSTQPIIFTSRQNVEGTATDTSQGQWGGIVVLGRAPISDCLSGATGGSANCQQQVEGVTNAFYGGAQAAESSGSLQYLQVRYSGFELAPGNELNGITLAGVGSGTTIDHIQVHNSSDDGIEWFGGRSNAKYLVFTGEDDDNLDTDLGYKGFIQFVIAVQRAGGQSGDAIIEADSNGNEDAQPRQNTRLANFTFIHRSTLAASVNAILLRGGTDYTLVNGIVTSPRNCLDVDGATTVQAADPAKDELGPPVARSVVFSCANPYTDDGNVAVSSIQAFFEAAGTNNRPTFTSSLTNVFVNGANETGVPAFDAATLGSFFTTTNYIGAVRDANDTWYRGWTCDSGTASFGSNASCTSIPAL</sequence>
<dbReference type="PANTHER" id="PTHR41339:SF1">
    <property type="entry name" value="SECRETED PROTEIN"/>
    <property type="match status" value="1"/>
</dbReference>
<organism evidence="3 4">
    <name type="scientific">Sphingomonas metalli</name>
    <dbReference type="NCBI Taxonomy" id="1779358"/>
    <lineage>
        <taxon>Bacteria</taxon>
        <taxon>Pseudomonadati</taxon>
        <taxon>Pseudomonadota</taxon>
        <taxon>Alphaproteobacteria</taxon>
        <taxon>Sphingomonadales</taxon>
        <taxon>Sphingomonadaceae</taxon>
        <taxon>Sphingomonas</taxon>
    </lineage>
</organism>
<dbReference type="PANTHER" id="PTHR41339">
    <property type="entry name" value="LIPL48"/>
    <property type="match status" value="1"/>
</dbReference>
<accession>A0A916TFT6</accession>
<reference evidence="3" key="1">
    <citation type="journal article" date="2014" name="Int. J. Syst. Evol. Microbiol.">
        <title>Complete genome sequence of Corynebacterium casei LMG S-19264T (=DSM 44701T), isolated from a smear-ripened cheese.</title>
        <authorList>
            <consortium name="US DOE Joint Genome Institute (JGI-PGF)"/>
            <person name="Walter F."/>
            <person name="Albersmeier A."/>
            <person name="Kalinowski J."/>
            <person name="Ruckert C."/>
        </authorList>
    </citation>
    <scope>NUCLEOTIDE SEQUENCE</scope>
    <source>
        <strain evidence="3">CGMCC 1.15330</strain>
    </source>
</reference>
<keyword evidence="2" id="KW-0732">Signal</keyword>
<dbReference type="PROSITE" id="PS51257">
    <property type="entry name" value="PROKAR_LIPOPROTEIN"/>
    <property type="match status" value="1"/>
</dbReference>
<evidence type="ECO:0000313" key="4">
    <source>
        <dbReference type="Proteomes" id="UP000623067"/>
    </source>
</evidence>
<proteinExistence type="predicted"/>
<name>A0A916TFT6_9SPHN</name>
<feature type="chain" id="PRO_5038001544" description="Secreted protein" evidence="2">
    <location>
        <begin position="22"/>
        <end position="511"/>
    </location>
</feature>
<feature type="signal peptide" evidence="2">
    <location>
        <begin position="1"/>
        <end position="21"/>
    </location>
</feature>
<feature type="region of interest" description="Disordered" evidence="1">
    <location>
        <begin position="28"/>
        <end position="60"/>
    </location>
</feature>
<gene>
    <name evidence="3" type="ORF">GCM10011380_35840</name>
</gene>
<comment type="caution">
    <text evidence="3">The sequence shown here is derived from an EMBL/GenBank/DDBJ whole genome shotgun (WGS) entry which is preliminary data.</text>
</comment>
<evidence type="ECO:0000256" key="1">
    <source>
        <dbReference type="SAM" id="MobiDB-lite"/>
    </source>
</evidence>
<feature type="compositionally biased region" description="Pro residues" evidence="1">
    <location>
        <begin position="41"/>
        <end position="55"/>
    </location>
</feature>
<dbReference type="Proteomes" id="UP000623067">
    <property type="component" value="Unassembled WGS sequence"/>
</dbReference>
<protein>
    <recommendedName>
        <fullName evidence="5">Secreted protein</fullName>
    </recommendedName>
</protein>